<dbReference type="Gene3D" id="3.30.70.330">
    <property type="match status" value="1"/>
</dbReference>
<dbReference type="Proteomes" id="UP000663844">
    <property type="component" value="Unassembled WGS sequence"/>
</dbReference>
<dbReference type="CDD" id="cd00590">
    <property type="entry name" value="RRM_SF"/>
    <property type="match status" value="1"/>
</dbReference>
<evidence type="ECO:0000259" key="2">
    <source>
        <dbReference type="PROSITE" id="PS50102"/>
    </source>
</evidence>
<dbReference type="GO" id="GO:0003723">
    <property type="term" value="F:RNA binding"/>
    <property type="evidence" value="ECO:0007669"/>
    <property type="project" value="UniProtKB-UniRule"/>
</dbReference>
<evidence type="ECO:0000313" key="6">
    <source>
        <dbReference type="Proteomes" id="UP000663844"/>
    </source>
</evidence>
<dbReference type="SUPFAM" id="SSF54928">
    <property type="entry name" value="RNA-binding domain, RBD"/>
    <property type="match status" value="1"/>
</dbReference>
<proteinExistence type="predicted"/>
<evidence type="ECO:0000256" key="1">
    <source>
        <dbReference type="PROSITE-ProRule" id="PRU00176"/>
    </source>
</evidence>
<sequence>MFVLSIKINSSDLENFIQFAFKNEKILKEFGEIKITLNSQCQLALKKRQISCIYSTTQIITKINTFSIHSIPKQSLLQLGGNKVLDHIVSSLTRSNGSDGIYPLSNNEQEFFSFIYHHQDGPRYWLIIPAYQREHLRRIINEENPLICLEHGRLLFHLLFFDKHQKLIQYPNQFVILSVGVSSQSFTEDSSWSEIISFALPSWIQQGYAFYSPSHFTSSIPIDHQNSSSDQDKNLLLTSENVMEDVHPTVTKHHQLSSSLIVSPVQNSLENQDEENNFQGQTQINRNYILQNTTTKDSFLTTLTESDFDKYLSEFSSMFGEQSSQTDTLMEISSMFSDIETSHERCASFEDLMNVRDQISSVISSTSTQNEELTGSVNEYQEGSLMSTSHVSTDTITIAEISIKNNLKKIKTDLLQNHKKTLVVTGLRDDINQTDPPNYFLGSVQFIIKQCQTSPFKYAFILHGTAEQLKHKFSRSIDYIRLGPECCVKYVDYSSFLPADHQSYDKQTIAVTNITENVSEDDLHRLFPNSRISNYCPARTIHRKSASSKILWRYAFLHYKNVQQAANVIENAQQYKIYGRTLVVSFYSKNNRFESITE</sequence>
<keyword evidence="1" id="KW-0694">RNA-binding</keyword>
<feature type="domain" description="JmjC" evidence="3">
    <location>
        <begin position="60"/>
        <end position="215"/>
    </location>
</feature>
<comment type="caution">
    <text evidence="5">The sequence shown here is derived from an EMBL/GenBank/DDBJ whole genome shotgun (WGS) entry which is preliminary data.</text>
</comment>
<evidence type="ECO:0000259" key="3">
    <source>
        <dbReference type="PROSITE" id="PS51184"/>
    </source>
</evidence>
<evidence type="ECO:0000313" key="4">
    <source>
        <dbReference type="EMBL" id="CAF1487884.1"/>
    </source>
</evidence>
<accession>A0A818TA08</accession>
<dbReference type="EMBL" id="CAJOAZ010000593">
    <property type="protein sequence ID" value="CAF3680096.1"/>
    <property type="molecule type" value="Genomic_DNA"/>
</dbReference>
<dbReference type="InterPro" id="IPR012677">
    <property type="entry name" value="Nucleotide-bd_a/b_plait_sf"/>
</dbReference>
<organism evidence="5 6">
    <name type="scientific">Adineta steineri</name>
    <dbReference type="NCBI Taxonomy" id="433720"/>
    <lineage>
        <taxon>Eukaryota</taxon>
        <taxon>Metazoa</taxon>
        <taxon>Spiralia</taxon>
        <taxon>Gnathifera</taxon>
        <taxon>Rotifera</taxon>
        <taxon>Eurotatoria</taxon>
        <taxon>Bdelloidea</taxon>
        <taxon>Adinetida</taxon>
        <taxon>Adinetidae</taxon>
        <taxon>Adineta</taxon>
    </lineage>
</organism>
<name>A0A818TA08_9BILA</name>
<dbReference type="InterPro" id="IPR003347">
    <property type="entry name" value="JmjC_dom"/>
</dbReference>
<evidence type="ECO:0008006" key="7">
    <source>
        <dbReference type="Google" id="ProtNLM"/>
    </source>
</evidence>
<gene>
    <name evidence="4" type="ORF">JYZ213_LOCUS42752</name>
    <name evidence="5" type="ORF">OXD698_LOCUS10855</name>
</gene>
<dbReference type="SMART" id="SM00360">
    <property type="entry name" value="RRM"/>
    <property type="match status" value="1"/>
</dbReference>
<dbReference type="PROSITE" id="PS51184">
    <property type="entry name" value="JMJC"/>
    <property type="match status" value="1"/>
</dbReference>
<dbReference type="InterPro" id="IPR035979">
    <property type="entry name" value="RBD_domain_sf"/>
</dbReference>
<dbReference type="Proteomes" id="UP000663845">
    <property type="component" value="Unassembled WGS sequence"/>
</dbReference>
<dbReference type="Gene3D" id="2.60.120.650">
    <property type="entry name" value="Cupin"/>
    <property type="match status" value="1"/>
</dbReference>
<dbReference type="InterPro" id="IPR000504">
    <property type="entry name" value="RRM_dom"/>
</dbReference>
<dbReference type="EMBL" id="CAJNOG010002069">
    <property type="protein sequence ID" value="CAF1487884.1"/>
    <property type="molecule type" value="Genomic_DNA"/>
</dbReference>
<feature type="domain" description="RRM" evidence="2">
    <location>
        <begin position="507"/>
        <end position="589"/>
    </location>
</feature>
<evidence type="ECO:0000313" key="5">
    <source>
        <dbReference type="EMBL" id="CAF3680096.1"/>
    </source>
</evidence>
<reference evidence="5" key="1">
    <citation type="submission" date="2021-02" db="EMBL/GenBank/DDBJ databases">
        <authorList>
            <person name="Nowell W R."/>
        </authorList>
    </citation>
    <scope>NUCLEOTIDE SEQUENCE</scope>
</reference>
<protein>
    <recommendedName>
        <fullName evidence="7">RRM domain-containing protein</fullName>
    </recommendedName>
</protein>
<dbReference type="AlphaFoldDB" id="A0A818TA08"/>
<dbReference type="PROSITE" id="PS50102">
    <property type="entry name" value="RRM"/>
    <property type="match status" value="1"/>
</dbReference>
<dbReference type="Pfam" id="PF00076">
    <property type="entry name" value="RRM_1"/>
    <property type="match status" value="1"/>
</dbReference>